<evidence type="ECO:0000259" key="1">
    <source>
        <dbReference type="Pfam" id="PF17919"/>
    </source>
</evidence>
<name>A0AA38GNH9_TAXCH</name>
<gene>
    <name evidence="2" type="ORF">KI387_005451</name>
</gene>
<feature type="domain" description="Reverse transcriptase/retrotransposon-derived protein RNase H-like" evidence="1">
    <location>
        <begin position="21"/>
        <end position="101"/>
    </location>
</feature>
<dbReference type="OMA" id="KIHEKTY"/>
<feature type="non-terminal residue" evidence="2">
    <location>
        <position position="101"/>
    </location>
</feature>
<proteinExistence type="predicted"/>
<dbReference type="Gene3D" id="3.30.70.270">
    <property type="match status" value="1"/>
</dbReference>
<dbReference type="PANTHER" id="PTHR34072:SF52">
    <property type="entry name" value="RIBONUCLEASE H"/>
    <property type="match status" value="1"/>
</dbReference>
<dbReference type="InterPro" id="IPR041577">
    <property type="entry name" value="RT_RNaseH_2"/>
</dbReference>
<reference evidence="2 3" key="1">
    <citation type="journal article" date="2021" name="Nat. Plants">
        <title>The Taxus genome provides insights into paclitaxel biosynthesis.</title>
        <authorList>
            <person name="Xiong X."/>
            <person name="Gou J."/>
            <person name="Liao Q."/>
            <person name="Li Y."/>
            <person name="Zhou Q."/>
            <person name="Bi G."/>
            <person name="Li C."/>
            <person name="Du R."/>
            <person name="Wang X."/>
            <person name="Sun T."/>
            <person name="Guo L."/>
            <person name="Liang H."/>
            <person name="Lu P."/>
            <person name="Wu Y."/>
            <person name="Zhang Z."/>
            <person name="Ro D.K."/>
            <person name="Shang Y."/>
            <person name="Huang S."/>
            <person name="Yan J."/>
        </authorList>
    </citation>
    <scope>NUCLEOTIDE SEQUENCE [LARGE SCALE GENOMIC DNA]</scope>
    <source>
        <strain evidence="2">Ta-2019</strain>
    </source>
</reference>
<feature type="non-terminal residue" evidence="2">
    <location>
        <position position="1"/>
    </location>
</feature>
<dbReference type="Proteomes" id="UP000824469">
    <property type="component" value="Unassembled WGS sequence"/>
</dbReference>
<evidence type="ECO:0000313" key="2">
    <source>
        <dbReference type="EMBL" id="KAH9325273.1"/>
    </source>
</evidence>
<sequence>DFSRIAHPITSLQRKGKTFDWSEKCEQAFQLLKERLTTAPILAVPDPTEDFVVCTDASLEGLGVVLMQERRVISFESRKLKDYELNYPTHDLELAAFVHAL</sequence>
<accession>A0AA38GNH9</accession>
<organism evidence="2 3">
    <name type="scientific">Taxus chinensis</name>
    <name type="common">Chinese yew</name>
    <name type="synonym">Taxus wallichiana var. chinensis</name>
    <dbReference type="NCBI Taxonomy" id="29808"/>
    <lineage>
        <taxon>Eukaryota</taxon>
        <taxon>Viridiplantae</taxon>
        <taxon>Streptophyta</taxon>
        <taxon>Embryophyta</taxon>
        <taxon>Tracheophyta</taxon>
        <taxon>Spermatophyta</taxon>
        <taxon>Pinopsida</taxon>
        <taxon>Pinidae</taxon>
        <taxon>Conifers II</taxon>
        <taxon>Cupressales</taxon>
        <taxon>Taxaceae</taxon>
        <taxon>Taxus</taxon>
    </lineage>
</organism>
<dbReference type="PANTHER" id="PTHR34072">
    <property type="entry name" value="ENZYMATIC POLYPROTEIN-RELATED"/>
    <property type="match status" value="1"/>
</dbReference>
<comment type="caution">
    <text evidence="2">The sequence shown here is derived from an EMBL/GenBank/DDBJ whole genome shotgun (WGS) entry which is preliminary data.</text>
</comment>
<dbReference type="EMBL" id="JAHRHJ020000002">
    <property type="protein sequence ID" value="KAH9325273.1"/>
    <property type="molecule type" value="Genomic_DNA"/>
</dbReference>
<dbReference type="SUPFAM" id="SSF56672">
    <property type="entry name" value="DNA/RNA polymerases"/>
    <property type="match status" value="1"/>
</dbReference>
<dbReference type="AlphaFoldDB" id="A0AA38GNH9"/>
<dbReference type="Pfam" id="PF17919">
    <property type="entry name" value="RT_RNaseH_2"/>
    <property type="match status" value="1"/>
</dbReference>
<keyword evidence="3" id="KW-1185">Reference proteome</keyword>
<protein>
    <recommendedName>
        <fullName evidence="1">Reverse transcriptase/retrotransposon-derived protein RNase H-like domain-containing protein</fullName>
    </recommendedName>
</protein>
<dbReference type="InterPro" id="IPR043128">
    <property type="entry name" value="Rev_trsase/Diguanyl_cyclase"/>
</dbReference>
<evidence type="ECO:0000313" key="3">
    <source>
        <dbReference type="Proteomes" id="UP000824469"/>
    </source>
</evidence>
<dbReference type="InterPro" id="IPR043502">
    <property type="entry name" value="DNA/RNA_pol_sf"/>
</dbReference>